<accession>A0A212CTE1</accession>
<sequence>MRRHSLADSPSTTTTIKLKHMHLDMHTHVDIHMQKLKERQQRKTITRDYNLVPTFLGKDKKEKEEMATHKVTKDNSTICLRTCRRRGCVHQDPGAAVVPEQQHHEDGGGGQEEGEQEPRQLQASKENCKDGKLAAIKNLPVFELLSDCNKALCSSLNLSPTCCVTVKAIIIKGHLQERQGIPSKSHLPSYLDNVLKDFKLPHSGRVGGYPGVLPEAELL</sequence>
<evidence type="ECO:0000313" key="2">
    <source>
        <dbReference type="EMBL" id="OWK09215.1"/>
    </source>
</evidence>
<dbReference type="Gene3D" id="1.10.10.10">
    <property type="entry name" value="Winged helix-like DNA-binding domain superfamily/Winged helix DNA-binding domain"/>
    <property type="match status" value="1"/>
</dbReference>
<gene>
    <name evidence="2" type="ORF">Celaphus_00006318</name>
</gene>
<evidence type="ECO:0000313" key="3">
    <source>
        <dbReference type="Proteomes" id="UP000242450"/>
    </source>
</evidence>
<proteinExistence type="predicted"/>
<comment type="caution">
    <text evidence="2">The sequence shown here is derived from an EMBL/GenBank/DDBJ whole genome shotgun (WGS) entry which is preliminary data.</text>
</comment>
<keyword evidence="3" id="KW-1185">Reference proteome</keyword>
<dbReference type="Proteomes" id="UP000242450">
    <property type="component" value="Chromosome 12"/>
</dbReference>
<dbReference type="AlphaFoldDB" id="A0A212CTE1"/>
<name>A0A212CTE1_CEREH</name>
<feature type="region of interest" description="Disordered" evidence="1">
    <location>
        <begin position="94"/>
        <end position="123"/>
    </location>
</feature>
<organism evidence="2 3">
    <name type="scientific">Cervus elaphus hippelaphus</name>
    <name type="common">European red deer</name>
    <dbReference type="NCBI Taxonomy" id="46360"/>
    <lineage>
        <taxon>Eukaryota</taxon>
        <taxon>Metazoa</taxon>
        <taxon>Chordata</taxon>
        <taxon>Craniata</taxon>
        <taxon>Vertebrata</taxon>
        <taxon>Euteleostomi</taxon>
        <taxon>Mammalia</taxon>
        <taxon>Eutheria</taxon>
        <taxon>Laurasiatheria</taxon>
        <taxon>Artiodactyla</taxon>
        <taxon>Ruminantia</taxon>
        <taxon>Pecora</taxon>
        <taxon>Cervidae</taxon>
        <taxon>Cervinae</taxon>
        <taxon>Cervus</taxon>
    </lineage>
</organism>
<dbReference type="EMBL" id="MKHE01000012">
    <property type="protein sequence ID" value="OWK09215.1"/>
    <property type="molecule type" value="Genomic_DNA"/>
</dbReference>
<dbReference type="OrthoDB" id="270417at2759"/>
<dbReference type="InterPro" id="IPR036388">
    <property type="entry name" value="WH-like_DNA-bd_sf"/>
</dbReference>
<protein>
    <submittedName>
        <fullName evidence="2">Uncharacterized protein</fullName>
    </submittedName>
</protein>
<evidence type="ECO:0000256" key="1">
    <source>
        <dbReference type="SAM" id="MobiDB-lite"/>
    </source>
</evidence>
<reference evidence="2 3" key="1">
    <citation type="journal article" date="2018" name="Mol. Genet. Genomics">
        <title>The red deer Cervus elaphus genome CerEla1.0: sequencing, annotating, genes, and chromosomes.</title>
        <authorList>
            <person name="Bana N.A."/>
            <person name="Nyiri A."/>
            <person name="Nagy J."/>
            <person name="Frank K."/>
            <person name="Nagy T."/>
            <person name="Steger V."/>
            <person name="Schiller M."/>
            <person name="Lakatos P."/>
            <person name="Sugar L."/>
            <person name="Horn P."/>
            <person name="Barta E."/>
            <person name="Orosz L."/>
        </authorList>
    </citation>
    <scope>NUCLEOTIDE SEQUENCE [LARGE SCALE GENOMIC DNA]</scope>
    <source>
        <strain evidence="2">Hungarian</strain>
    </source>
</reference>